<evidence type="ECO:0000256" key="6">
    <source>
        <dbReference type="ARBA" id="ARBA00023315"/>
    </source>
</evidence>
<evidence type="ECO:0000313" key="10">
    <source>
        <dbReference type="Proteomes" id="UP000095255"/>
    </source>
</evidence>
<evidence type="ECO:0000259" key="8">
    <source>
        <dbReference type="SMART" id="SM00563"/>
    </source>
</evidence>
<dbReference type="NCBIfam" id="TIGR00530">
    <property type="entry name" value="AGP_acyltrn"/>
    <property type="match status" value="1"/>
</dbReference>
<accession>A0A1E5L976</accession>
<sequence length="250" mass="28252">MFRTIAYAIKVSLYMVYTFFQSIRYERLGKAGKTQEQKEYLSYVARSWAKYLIHTTGSRVQVEGLEHVPDGPCLIISNHQSNFDIPLLISSLEKPIGFIAKKELENIPLLSVWMRRFECIFIDRSNNRQSVKALADAVKTLQAGSSLVIFPEGTRSKGSGLGVFKKGSLRLAEKSGVPIVPITINGTYKMLEGNQPVRIQAADVKVKISPPIVMDQLSEEQRENLLEDIKVLIESNLLELRNSEIQKFTF</sequence>
<dbReference type="AlphaFoldDB" id="A0A1E5L976"/>
<comment type="similarity">
    <text evidence="2 7">Belongs to the 1-acyl-sn-glycerol-3-phosphate acyltransferase family.</text>
</comment>
<evidence type="ECO:0000256" key="1">
    <source>
        <dbReference type="ARBA" id="ARBA00005189"/>
    </source>
</evidence>
<keyword evidence="5 7" id="KW-0443">Lipid metabolism</keyword>
<feature type="domain" description="Phospholipid/glycerol acyltransferase" evidence="8">
    <location>
        <begin position="73"/>
        <end position="187"/>
    </location>
</feature>
<dbReference type="GO" id="GO:0016020">
    <property type="term" value="C:membrane"/>
    <property type="evidence" value="ECO:0007669"/>
    <property type="project" value="InterPro"/>
</dbReference>
<evidence type="ECO:0000256" key="2">
    <source>
        <dbReference type="ARBA" id="ARBA00008655"/>
    </source>
</evidence>
<dbReference type="SUPFAM" id="SSF69593">
    <property type="entry name" value="Glycerol-3-phosphate (1)-acyltransferase"/>
    <property type="match status" value="1"/>
</dbReference>
<dbReference type="GO" id="GO:0006654">
    <property type="term" value="P:phosphatidic acid biosynthetic process"/>
    <property type="evidence" value="ECO:0007669"/>
    <property type="project" value="TreeGrafter"/>
</dbReference>
<reference evidence="9 10" key="1">
    <citation type="submission" date="2016-09" db="EMBL/GenBank/DDBJ databases">
        <title>Desulfuribacillus arsenicus sp. nov., an obligately anaerobic, dissimilatory arsenic- and antimonate-reducing bacterium isolated from anoxic sediments.</title>
        <authorList>
            <person name="Abin C.A."/>
            <person name="Hollibaugh J.T."/>
        </authorList>
    </citation>
    <scope>NUCLEOTIDE SEQUENCE [LARGE SCALE GENOMIC DNA]</scope>
    <source>
        <strain evidence="9 10">MLFW-2</strain>
    </source>
</reference>
<dbReference type="InterPro" id="IPR002123">
    <property type="entry name" value="Plipid/glycerol_acylTrfase"/>
</dbReference>
<keyword evidence="7" id="KW-0594">Phospholipid biosynthesis</keyword>
<keyword evidence="3 7" id="KW-0444">Lipid biosynthesis</keyword>
<comment type="caution">
    <text evidence="9">The sequence shown here is derived from an EMBL/GenBank/DDBJ whole genome shotgun (WGS) entry which is preliminary data.</text>
</comment>
<evidence type="ECO:0000256" key="5">
    <source>
        <dbReference type="ARBA" id="ARBA00023098"/>
    </source>
</evidence>
<evidence type="ECO:0000256" key="7">
    <source>
        <dbReference type="RuleBase" id="RU361267"/>
    </source>
</evidence>
<dbReference type="STRING" id="1390249.BHU72_10140"/>
<comment type="domain">
    <text evidence="7">The HXXXXD motif is essential for acyltransferase activity and may constitute the binding site for the phosphate moiety of the glycerol-3-phosphate.</text>
</comment>
<dbReference type="Proteomes" id="UP000095255">
    <property type="component" value="Unassembled WGS sequence"/>
</dbReference>
<keyword evidence="7" id="KW-1208">Phospholipid metabolism</keyword>
<name>A0A1E5L976_9FIRM</name>
<proteinExistence type="inferred from homology"/>
<protein>
    <recommendedName>
        <fullName evidence="7">1-acyl-sn-glycerol-3-phosphate acyltransferase</fullName>
        <ecNumber evidence="7">2.3.1.51</ecNumber>
    </recommendedName>
</protein>
<gene>
    <name evidence="9" type="ORF">BHU72_10140</name>
</gene>
<dbReference type="EC" id="2.3.1.51" evidence="7"/>
<keyword evidence="6 7" id="KW-0012">Acyltransferase</keyword>
<evidence type="ECO:0000256" key="4">
    <source>
        <dbReference type="ARBA" id="ARBA00022679"/>
    </source>
</evidence>
<dbReference type="CDD" id="cd07989">
    <property type="entry name" value="LPLAT_AGPAT-like"/>
    <property type="match status" value="1"/>
</dbReference>
<evidence type="ECO:0000313" key="9">
    <source>
        <dbReference type="EMBL" id="OEH86608.1"/>
    </source>
</evidence>
<dbReference type="RefSeq" id="WP_069700975.1">
    <property type="nucleotide sequence ID" value="NZ_MJAT01000002.1"/>
</dbReference>
<dbReference type="GO" id="GO:0003841">
    <property type="term" value="F:1-acylglycerol-3-phosphate O-acyltransferase activity"/>
    <property type="evidence" value="ECO:0007669"/>
    <property type="project" value="UniProtKB-UniRule"/>
</dbReference>
<dbReference type="InterPro" id="IPR004552">
    <property type="entry name" value="AGP_acyltrans"/>
</dbReference>
<dbReference type="EMBL" id="MJAT01000002">
    <property type="protein sequence ID" value="OEH86608.1"/>
    <property type="molecule type" value="Genomic_DNA"/>
</dbReference>
<keyword evidence="4 7" id="KW-0808">Transferase</keyword>
<dbReference type="OrthoDB" id="9803035at2"/>
<dbReference type="Pfam" id="PF01553">
    <property type="entry name" value="Acyltransferase"/>
    <property type="match status" value="1"/>
</dbReference>
<dbReference type="PANTHER" id="PTHR10434:SF64">
    <property type="entry name" value="1-ACYL-SN-GLYCEROL-3-PHOSPHATE ACYLTRANSFERASE-RELATED"/>
    <property type="match status" value="1"/>
</dbReference>
<comment type="pathway">
    <text evidence="1">Lipid metabolism.</text>
</comment>
<dbReference type="PANTHER" id="PTHR10434">
    <property type="entry name" value="1-ACYL-SN-GLYCEROL-3-PHOSPHATE ACYLTRANSFERASE"/>
    <property type="match status" value="1"/>
</dbReference>
<dbReference type="SMART" id="SM00563">
    <property type="entry name" value="PlsC"/>
    <property type="match status" value="1"/>
</dbReference>
<comment type="catalytic activity">
    <reaction evidence="7">
        <text>a 1-acyl-sn-glycero-3-phosphate + an acyl-CoA = a 1,2-diacyl-sn-glycero-3-phosphate + CoA</text>
        <dbReference type="Rhea" id="RHEA:19709"/>
        <dbReference type="ChEBI" id="CHEBI:57287"/>
        <dbReference type="ChEBI" id="CHEBI:57970"/>
        <dbReference type="ChEBI" id="CHEBI:58342"/>
        <dbReference type="ChEBI" id="CHEBI:58608"/>
        <dbReference type="EC" id="2.3.1.51"/>
    </reaction>
</comment>
<organism evidence="9 10">
    <name type="scientific">Desulfuribacillus stibiiarsenatis</name>
    <dbReference type="NCBI Taxonomy" id="1390249"/>
    <lineage>
        <taxon>Bacteria</taxon>
        <taxon>Bacillati</taxon>
        <taxon>Bacillota</taxon>
        <taxon>Desulfuribacillia</taxon>
        <taxon>Desulfuribacillales</taxon>
        <taxon>Desulfuribacillaceae</taxon>
        <taxon>Desulfuribacillus</taxon>
    </lineage>
</organism>
<evidence type="ECO:0000256" key="3">
    <source>
        <dbReference type="ARBA" id="ARBA00022516"/>
    </source>
</evidence>
<keyword evidence="10" id="KW-1185">Reference proteome</keyword>